<proteinExistence type="predicted"/>
<dbReference type="Proteomes" id="UP000242146">
    <property type="component" value="Unassembled WGS sequence"/>
</dbReference>
<organism evidence="1 2">
    <name type="scientific">Hesseltinella vesiculosa</name>
    <dbReference type="NCBI Taxonomy" id="101127"/>
    <lineage>
        <taxon>Eukaryota</taxon>
        <taxon>Fungi</taxon>
        <taxon>Fungi incertae sedis</taxon>
        <taxon>Mucoromycota</taxon>
        <taxon>Mucoromycotina</taxon>
        <taxon>Mucoromycetes</taxon>
        <taxon>Mucorales</taxon>
        <taxon>Cunninghamellaceae</taxon>
        <taxon>Hesseltinella</taxon>
    </lineage>
</organism>
<accession>A0A1X2GS66</accession>
<sequence length="649" mass="74303">MPITALPVEILDLIFIAATTNTRKHLRLAQKAWSAQLKPFLFASLTIDADKWSGDFERRLDIVGPFVRSIHLLNIKYMTRDSIIRIVQACPRSLTLTTTLFSLHGLDAVPLPLYARISNTNCTLVNDLLPYLPFLDTLDICKQIGHAKMSSKTFNMDIDLIDTIQQHCPGLSSLSVLISNPTHCGKHLDHQLADYLLCLMSSPQRSIDHHEDNVSQPFRSLKHLRLTVCPNDFPDASSPSLPFLILLHLCFKTPNLESLHYVRSHSWIRNADYWQPVDNDFWYTGKTWPVYVKFTTYLGNPGFRHLKEAHIEGMQLHSLSRLLHTASNISLRDQPFFLLSEHQPSLRRHPFLQQVYALRELDLTTQVCQHLNLSLEYILFLYPRIETLSISNLCYWIHRSIFNSIFGSTQAPQMACIQDHPLQELRLHNVFLCNPYGFFTDHLPKWCPHLRVLTLSKVVFSQDDLDPAPVSYWLDLAKHQLTTENQRTISVLADASFLPILKNVSIPRACCLSLDALPHLTRLKIDGCKVDYLGGLTVPRYLFALTKDGSHRGWKIKETTAEVNGQMAAFTDAEFSWLIDYLSDRLSGAKQTKKHDQLEASPRDIAVKSMHRRVSNLWRSRLFIIKAPSLASLVPLDPPGFSFEYRLKQ</sequence>
<reference evidence="1 2" key="1">
    <citation type="submission" date="2016-07" db="EMBL/GenBank/DDBJ databases">
        <title>Pervasive Adenine N6-methylation of Active Genes in Fungi.</title>
        <authorList>
            <consortium name="DOE Joint Genome Institute"/>
            <person name="Mondo S.J."/>
            <person name="Dannebaum R.O."/>
            <person name="Kuo R.C."/>
            <person name="Labutti K."/>
            <person name="Haridas S."/>
            <person name="Kuo A."/>
            <person name="Salamov A."/>
            <person name="Ahrendt S.R."/>
            <person name="Lipzen A."/>
            <person name="Sullivan W."/>
            <person name="Andreopoulos W.B."/>
            <person name="Clum A."/>
            <person name="Lindquist E."/>
            <person name="Daum C."/>
            <person name="Ramamoorthy G.K."/>
            <person name="Gryganskyi A."/>
            <person name="Culley D."/>
            <person name="Magnuson J.K."/>
            <person name="James T.Y."/>
            <person name="O'Malley M.A."/>
            <person name="Stajich J.E."/>
            <person name="Spatafora J.W."/>
            <person name="Visel A."/>
            <person name="Grigoriev I.V."/>
        </authorList>
    </citation>
    <scope>NUCLEOTIDE SEQUENCE [LARGE SCALE GENOMIC DNA]</scope>
    <source>
        <strain evidence="1 2">NRRL 3301</strain>
    </source>
</reference>
<comment type="caution">
    <text evidence="1">The sequence shown here is derived from an EMBL/GenBank/DDBJ whole genome shotgun (WGS) entry which is preliminary data.</text>
</comment>
<protein>
    <submittedName>
        <fullName evidence="1">Uncharacterized protein</fullName>
    </submittedName>
</protein>
<dbReference type="SUPFAM" id="SSF52047">
    <property type="entry name" value="RNI-like"/>
    <property type="match status" value="1"/>
</dbReference>
<name>A0A1X2GS66_9FUNG</name>
<evidence type="ECO:0000313" key="1">
    <source>
        <dbReference type="EMBL" id="ORX59431.1"/>
    </source>
</evidence>
<keyword evidence="2" id="KW-1185">Reference proteome</keyword>
<dbReference type="AlphaFoldDB" id="A0A1X2GS66"/>
<evidence type="ECO:0000313" key="2">
    <source>
        <dbReference type="Proteomes" id="UP000242146"/>
    </source>
</evidence>
<dbReference type="EMBL" id="MCGT01000005">
    <property type="protein sequence ID" value="ORX59431.1"/>
    <property type="molecule type" value="Genomic_DNA"/>
</dbReference>
<gene>
    <name evidence="1" type="ORF">DM01DRAFT_1332904</name>
</gene>